<keyword evidence="8" id="KW-1185">Reference proteome</keyword>
<keyword evidence="2" id="KW-0238">DNA-binding</keyword>
<evidence type="ECO:0000313" key="7">
    <source>
        <dbReference type="EMBL" id="UFZ03911.1"/>
    </source>
</evidence>
<protein>
    <submittedName>
        <fullName evidence="7">AraC family transcriptional regulator</fullName>
    </submittedName>
</protein>
<evidence type="ECO:0000313" key="8">
    <source>
        <dbReference type="Proteomes" id="UP001431010"/>
    </source>
</evidence>
<dbReference type="PANTHER" id="PTHR43280:SF29">
    <property type="entry name" value="ARAC-FAMILY TRANSCRIPTIONAL REGULATOR"/>
    <property type="match status" value="1"/>
</dbReference>
<feature type="transmembrane region" description="Helical" evidence="5">
    <location>
        <begin position="6"/>
        <end position="24"/>
    </location>
</feature>
<proteinExistence type="predicted"/>
<feature type="domain" description="HTH araC/xylS-type" evidence="6">
    <location>
        <begin position="230"/>
        <end position="335"/>
    </location>
</feature>
<feature type="transmembrane region" description="Helical" evidence="5">
    <location>
        <begin position="115"/>
        <end position="136"/>
    </location>
</feature>
<accession>A0ABY3RAR8</accession>
<evidence type="ECO:0000259" key="6">
    <source>
        <dbReference type="PROSITE" id="PS01124"/>
    </source>
</evidence>
<keyword evidence="5" id="KW-0812">Transmembrane</keyword>
<evidence type="ECO:0000256" key="5">
    <source>
        <dbReference type="SAM" id="Phobius"/>
    </source>
</evidence>
<evidence type="ECO:0000256" key="1">
    <source>
        <dbReference type="ARBA" id="ARBA00023015"/>
    </source>
</evidence>
<evidence type="ECO:0000256" key="3">
    <source>
        <dbReference type="ARBA" id="ARBA00023163"/>
    </source>
</evidence>
<dbReference type="Pfam" id="PF12833">
    <property type="entry name" value="HTH_18"/>
    <property type="match status" value="1"/>
</dbReference>
<feature type="region of interest" description="Disordered" evidence="4">
    <location>
        <begin position="339"/>
        <end position="363"/>
    </location>
</feature>
<evidence type="ECO:0000256" key="2">
    <source>
        <dbReference type="ARBA" id="ARBA00023125"/>
    </source>
</evidence>
<keyword evidence="5" id="KW-1133">Transmembrane helix</keyword>
<keyword evidence="1" id="KW-0805">Transcription regulation</keyword>
<feature type="transmembrane region" description="Helical" evidence="5">
    <location>
        <begin position="59"/>
        <end position="79"/>
    </location>
</feature>
<dbReference type="PROSITE" id="PS01124">
    <property type="entry name" value="HTH_ARAC_FAMILY_2"/>
    <property type="match status" value="1"/>
</dbReference>
<feature type="transmembrane region" description="Helical" evidence="5">
    <location>
        <begin position="91"/>
        <end position="109"/>
    </location>
</feature>
<dbReference type="EMBL" id="CP088156">
    <property type="protein sequence ID" value="UFZ03911.1"/>
    <property type="molecule type" value="Genomic_DNA"/>
</dbReference>
<gene>
    <name evidence="7" type="ORF">LQG66_32740</name>
</gene>
<feature type="compositionally biased region" description="Polar residues" evidence="4">
    <location>
        <begin position="342"/>
        <end position="363"/>
    </location>
</feature>
<name>A0ABY3RAR8_9BRAD</name>
<dbReference type="InterPro" id="IPR018060">
    <property type="entry name" value="HTH_AraC"/>
</dbReference>
<dbReference type="Proteomes" id="UP001431010">
    <property type="component" value="Chromosome"/>
</dbReference>
<feature type="transmembrane region" description="Helical" evidence="5">
    <location>
        <begin position="36"/>
        <end position="53"/>
    </location>
</feature>
<dbReference type="PANTHER" id="PTHR43280">
    <property type="entry name" value="ARAC-FAMILY TRANSCRIPTIONAL REGULATOR"/>
    <property type="match status" value="1"/>
</dbReference>
<keyword evidence="5" id="KW-0472">Membrane</keyword>
<reference evidence="7" key="1">
    <citation type="journal article" date="2024" name="Antonie Van Leeuwenhoek">
        <title>Bradyrhizobium ontarionense sp. nov., a novel bacterial symbiont isolated from Aeschynomene indica (Indian jointvetch), harbours photosynthesis, nitrogen fixation and nitrous oxide (N2O) reductase genes.</title>
        <authorList>
            <person name="Bromfield E.S.P."/>
            <person name="Cloutier S."/>
        </authorList>
    </citation>
    <scope>NUCLEOTIDE SEQUENCE</scope>
    <source>
        <strain evidence="7">A19</strain>
    </source>
</reference>
<dbReference type="SMART" id="SM00342">
    <property type="entry name" value="HTH_ARAC"/>
    <property type="match status" value="1"/>
</dbReference>
<dbReference type="Gene3D" id="1.10.10.60">
    <property type="entry name" value="Homeodomain-like"/>
    <property type="match status" value="1"/>
</dbReference>
<sequence length="363" mass="39175">MLLETGLRGGALALLGILAIIGLPGTLRSPIGRARLLFDLCAIAFLIETAPGIHESLAWWIVPLRILSNSIAGVFVAWTETVFGEASRSTRWRWAVFVALLPLAGAATLSGSTLAWNATHAATLIVVVIETVRVLAGRKADLVEGRRRFRIIFACAVGLVILGTTVLDAAGVRWLPGLSAVLGLAMVAALIRLRAVGPEPPLEPAPVVRETLTIPGATTEISAEERQLAERLRRAMEHDRAYRDPDLSVDRLAEQLGVPEYRLRRLINQRLGHRNFTAFVNEHRLNEAQVALSDPAQSRVPVLTIALDAGWGSIGPFNRAFKAQTGQTPTEFRRRALADFTIGQSSPDSAKPESTSGKTSTSA</sequence>
<organism evidence="7 8">
    <name type="scientific">Bradyrhizobium ontarionense</name>
    <dbReference type="NCBI Taxonomy" id="2898149"/>
    <lineage>
        <taxon>Bacteria</taxon>
        <taxon>Pseudomonadati</taxon>
        <taxon>Pseudomonadota</taxon>
        <taxon>Alphaproteobacteria</taxon>
        <taxon>Hyphomicrobiales</taxon>
        <taxon>Nitrobacteraceae</taxon>
        <taxon>Bradyrhizobium</taxon>
    </lineage>
</organism>
<feature type="transmembrane region" description="Helical" evidence="5">
    <location>
        <begin position="148"/>
        <end position="167"/>
    </location>
</feature>
<dbReference type="RefSeq" id="WP_231319924.1">
    <property type="nucleotide sequence ID" value="NZ_CP088156.1"/>
</dbReference>
<keyword evidence="3" id="KW-0804">Transcription</keyword>
<dbReference type="SUPFAM" id="SSF46689">
    <property type="entry name" value="Homeodomain-like"/>
    <property type="match status" value="1"/>
</dbReference>
<dbReference type="InterPro" id="IPR009057">
    <property type="entry name" value="Homeodomain-like_sf"/>
</dbReference>
<evidence type="ECO:0000256" key="4">
    <source>
        <dbReference type="SAM" id="MobiDB-lite"/>
    </source>
</evidence>